<keyword evidence="2" id="KW-1185">Reference proteome</keyword>
<evidence type="ECO:0000313" key="1">
    <source>
        <dbReference type="EMBL" id="MBB4248082.1"/>
    </source>
</evidence>
<dbReference type="RefSeq" id="WP_153117306.1">
    <property type="nucleotide sequence ID" value="NZ_JACIGE010000009.1"/>
</dbReference>
<dbReference type="InterPro" id="IPR006311">
    <property type="entry name" value="TAT_signal"/>
</dbReference>
<gene>
    <name evidence="1" type="ORF">GGD90_002473</name>
</gene>
<name>A0A840GHX5_RHOTE</name>
<comment type="caution">
    <text evidence="1">The sequence shown here is derived from an EMBL/GenBank/DDBJ whole genome shotgun (WGS) entry which is preliminary data.</text>
</comment>
<dbReference type="PROSITE" id="PS51318">
    <property type="entry name" value="TAT"/>
    <property type="match status" value="1"/>
</dbReference>
<dbReference type="EMBL" id="JACIGE010000009">
    <property type="protein sequence ID" value="MBB4248082.1"/>
    <property type="molecule type" value="Genomic_DNA"/>
</dbReference>
<organism evidence="1 2">
    <name type="scientific">Rhodocyclus tenuis</name>
    <name type="common">Rhodospirillum tenue</name>
    <dbReference type="NCBI Taxonomy" id="1066"/>
    <lineage>
        <taxon>Bacteria</taxon>
        <taxon>Pseudomonadati</taxon>
        <taxon>Pseudomonadota</taxon>
        <taxon>Betaproteobacteria</taxon>
        <taxon>Rhodocyclales</taxon>
        <taxon>Rhodocyclaceae</taxon>
        <taxon>Rhodocyclus</taxon>
    </lineage>
</organism>
<accession>A0A840GHX5</accession>
<dbReference type="Proteomes" id="UP000587070">
    <property type="component" value="Unassembled WGS sequence"/>
</dbReference>
<evidence type="ECO:0008006" key="3">
    <source>
        <dbReference type="Google" id="ProtNLM"/>
    </source>
</evidence>
<dbReference type="OrthoDB" id="329761at2"/>
<protein>
    <recommendedName>
        <fullName evidence="3">Twin-arginine translocation pathway signal protein</fullName>
    </recommendedName>
</protein>
<dbReference type="AlphaFoldDB" id="A0A840GHX5"/>
<evidence type="ECO:0000313" key="2">
    <source>
        <dbReference type="Proteomes" id="UP000587070"/>
    </source>
</evidence>
<sequence>MKFSRRQFLAAGTAGSLLLAVSGWLNAAGARRFSGEERDMLAAIVPAILEGTFPDDPAQRRARIQRVVDGLEQTVAGLSLATQKEIGELFGLLVVAPGRWLIAGVSRPWREASVAEVTGFLESWRNSRFALLQGAYAALHDLVFGAWYAQTESWSAIGYPGPPELFK</sequence>
<proteinExistence type="predicted"/>
<reference evidence="1 2" key="1">
    <citation type="submission" date="2020-08" db="EMBL/GenBank/DDBJ databases">
        <title>Genome sequencing of Purple Non-Sulfur Bacteria from various extreme environments.</title>
        <authorList>
            <person name="Mayer M."/>
        </authorList>
    </citation>
    <scope>NUCLEOTIDE SEQUENCE [LARGE SCALE GENOMIC DNA]</scope>
    <source>
        <strain evidence="1 2">2761</strain>
    </source>
</reference>